<feature type="compositionally biased region" description="Polar residues" evidence="1">
    <location>
        <begin position="310"/>
        <end position="328"/>
    </location>
</feature>
<dbReference type="InterPro" id="IPR012334">
    <property type="entry name" value="Pectin_lyas_fold"/>
</dbReference>
<dbReference type="SMART" id="SM00710">
    <property type="entry name" value="PbH1"/>
    <property type="match status" value="7"/>
</dbReference>
<feature type="region of interest" description="Disordered" evidence="1">
    <location>
        <begin position="310"/>
        <end position="331"/>
    </location>
</feature>
<dbReference type="Proteomes" id="UP000094578">
    <property type="component" value="Unassembled WGS sequence"/>
</dbReference>
<dbReference type="STRING" id="1886670.PTI45_04582"/>
<keyword evidence="4" id="KW-1185">Reference proteome</keyword>
<dbReference type="EMBL" id="MDER01000096">
    <property type="protein sequence ID" value="ODP26125.1"/>
    <property type="molecule type" value="Genomic_DNA"/>
</dbReference>
<evidence type="ECO:0000259" key="2">
    <source>
        <dbReference type="Pfam" id="PF13229"/>
    </source>
</evidence>
<organism evidence="3 4">
    <name type="scientific">Paenibacillus nuruki</name>
    <dbReference type="NCBI Taxonomy" id="1886670"/>
    <lineage>
        <taxon>Bacteria</taxon>
        <taxon>Bacillati</taxon>
        <taxon>Bacillota</taxon>
        <taxon>Bacilli</taxon>
        <taxon>Bacillales</taxon>
        <taxon>Paenibacillaceae</taxon>
        <taxon>Paenibacillus</taxon>
    </lineage>
</organism>
<dbReference type="InterPro" id="IPR006626">
    <property type="entry name" value="PbH1"/>
</dbReference>
<dbReference type="InterPro" id="IPR011050">
    <property type="entry name" value="Pectin_lyase_fold/virulence"/>
</dbReference>
<dbReference type="AlphaFoldDB" id="A0A1E3KYZ5"/>
<sequence>MKASNSRMILLGLALFALLLGVLYYSFHTKNDSYPLSSGAVKESGMNIYVAKTGNDQTGNGSKNSPYATLKQAQKKIRAYQGKLPQGGITVWVKQGNYLMDSSLQLDQKDSGTASSPITYRTYTGEQVTLSTGKTVTDWQPLSQEAQARVHPKIDPKQLVELDVRKLGFKHINGFEGGTSFTEKWGILNLFANNQMQPISRWPNTTEVASGQRAGWAIAQSVYNAQSFYYQKPGSSSVNILDEDGTNRSKRWQNAIQQGHAIYLQGFWRTLWSPASIQISQIDPAQKTIKLLDTPQGGMGSKFSALVSPSALSRTTNEQNDNSSTPSTYRVGDGSEEFRALNLLEEIDTPGEWALDFKDGKIYYYPPSDIHKLQTVIGDQDSPIVSMDGTSYVQFKGFTIQNNMGNGFEMKRSHHITIAGNKIHDVNGGILDVDGHHNTFRSNDIYDTASFGISLNSAGDRATLSSANTRITNNHIHHIGKLIHLEAIIIRDSVGVRVDHNLLHDVPKDAVRYVFSNKLLLEYNEVHNTSLIEGDTGAFYTAQDWSSYGNVLRYNFIHNNKRSNGFYADSGSSGNTYQYNIIQDTSRAFLFENGHHNVATNNLLIDVQSLEINDRSNQLDYGLNSDNANRLRELQPLTGTWKKYGEQLAEKYGLQGNLWSSVLSKKWNPQYPNGSKLNHNVIVGADGQVKLPKKGDVTAVGNTTVSSTSKAGFYNLATLDLRTKNAKILEKFPDLNTIFPTIGLYKDDYRTQPFNRADSDGLSDHQSTS</sequence>
<dbReference type="SUPFAM" id="SSF51126">
    <property type="entry name" value="Pectin lyase-like"/>
    <property type="match status" value="1"/>
</dbReference>
<evidence type="ECO:0000256" key="1">
    <source>
        <dbReference type="SAM" id="MobiDB-lite"/>
    </source>
</evidence>
<gene>
    <name evidence="3" type="ORF">PTI45_04582</name>
</gene>
<dbReference type="Gene3D" id="2.160.20.10">
    <property type="entry name" value="Single-stranded right-handed beta-helix, Pectin lyase-like"/>
    <property type="match status" value="2"/>
</dbReference>
<protein>
    <recommendedName>
        <fullName evidence="2">Right handed beta helix domain-containing protein</fullName>
    </recommendedName>
</protein>
<accession>A0A1E3KYZ5</accession>
<evidence type="ECO:0000313" key="4">
    <source>
        <dbReference type="Proteomes" id="UP000094578"/>
    </source>
</evidence>
<dbReference type="PANTHER" id="PTHR36453">
    <property type="entry name" value="SECRETED PROTEIN-RELATED"/>
    <property type="match status" value="1"/>
</dbReference>
<evidence type="ECO:0000313" key="3">
    <source>
        <dbReference type="EMBL" id="ODP26125.1"/>
    </source>
</evidence>
<dbReference type="Pfam" id="PF13229">
    <property type="entry name" value="Beta_helix"/>
    <property type="match status" value="2"/>
</dbReference>
<feature type="domain" description="Right handed beta helix" evidence="2">
    <location>
        <begin position="486"/>
        <end position="602"/>
    </location>
</feature>
<name>A0A1E3KYZ5_9BACL</name>
<dbReference type="RefSeq" id="WP_069329883.1">
    <property type="nucleotide sequence ID" value="NZ_MDER01000096.1"/>
</dbReference>
<dbReference type="InterPro" id="IPR039448">
    <property type="entry name" value="Beta_helix"/>
</dbReference>
<dbReference type="PANTHER" id="PTHR36453:SF1">
    <property type="entry name" value="RIGHT HANDED BETA HELIX DOMAIN-CONTAINING PROTEIN"/>
    <property type="match status" value="1"/>
</dbReference>
<feature type="domain" description="Right handed beta helix" evidence="2">
    <location>
        <begin position="385"/>
        <end position="481"/>
    </location>
</feature>
<proteinExistence type="predicted"/>
<reference evidence="3 4" key="1">
    <citation type="submission" date="2016-08" db="EMBL/GenBank/DDBJ databases">
        <title>Genome sequencing of Paenibacillus sp. TI45-13ar, isolated from Korean traditional nuruk.</title>
        <authorList>
            <person name="Kim S.-J."/>
        </authorList>
    </citation>
    <scope>NUCLEOTIDE SEQUENCE [LARGE SCALE GENOMIC DNA]</scope>
    <source>
        <strain evidence="3 4">TI45-13ar</strain>
    </source>
</reference>
<comment type="caution">
    <text evidence="3">The sequence shown here is derived from an EMBL/GenBank/DDBJ whole genome shotgun (WGS) entry which is preliminary data.</text>
</comment>